<dbReference type="EMBL" id="CP007030">
    <property type="protein sequence ID" value="AHF01707.1"/>
    <property type="molecule type" value="Genomic_DNA"/>
</dbReference>
<dbReference type="eggNOG" id="COG5002">
    <property type="taxonomic scope" value="Bacteria"/>
</dbReference>
<evidence type="ECO:0000256" key="6">
    <source>
        <dbReference type="ARBA" id="ARBA00022553"/>
    </source>
</evidence>
<reference evidence="18 19" key="1">
    <citation type="submission" date="2013-12" db="EMBL/GenBank/DDBJ databases">
        <authorList>
            <consortium name="DOE Joint Genome Institute"/>
            <person name="Kappler U."/>
            <person name="Huntemann M."/>
            <person name="Han J."/>
            <person name="Chen A."/>
            <person name="Kyrpides N."/>
            <person name="Mavromatis K."/>
            <person name="Markowitz V."/>
            <person name="Palaniappan K."/>
            <person name="Ivanova N."/>
            <person name="Schaumberg A."/>
            <person name="Pati A."/>
            <person name="Liolios K."/>
            <person name="Nordberg H.P."/>
            <person name="Cantor M.N."/>
            <person name="Hua S.X."/>
            <person name="Woyke T."/>
        </authorList>
    </citation>
    <scope>NUCLEOTIDE SEQUENCE [LARGE SCALE GENOMIC DNA]</scope>
    <source>
        <strain evidence="19">AL2</strain>
    </source>
</reference>
<dbReference type="SUPFAM" id="SSF55874">
    <property type="entry name" value="ATPase domain of HSP90 chaperone/DNA topoisomerase II/histidine kinase"/>
    <property type="match status" value="1"/>
</dbReference>
<dbReference type="Gene3D" id="3.30.565.10">
    <property type="entry name" value="Histidine kinase-like ATPase, C-terminal domain"/>
    <property type="match status" value="1"/>
</dbReference>
<dbReference type="Pfam" id="PF00512">
    <property type="entry name" value="HisKA"/>
    <property type="match status" value="1"/>
</dbReference>
<keyword evidence="13 15" id="KW-0902">Two-component regulatory system</keyword>
<dbReference type="PANTHER" id="PTHR45436">
    <property type="entry name" value="SENSOR HISTIDINE KINASE YKOH"/>
    <property type="match status" value="1"/>
</dbReference>
<dbReference type="InterPro" id="IPR004358">
    <property type="entry name" value="Sig_transdc_His_kin-like_C"/>
</dbReference>
<name>W0DTF6_9GAMM</name>
<dbReference type="Pfam" id="PF00672">
    <property type="entry name" value="HAMP"/>
    <property type="match status" value="1"/>
</dbReference>
<evidence type="ECO:0000259" key="17">
    <source>
        <dbReference type="PROSITE" id="PS50885"/>
    </source>
</evidence>
<dbReference type="AlphaFoldDB" id="W0DTF6"/>
<dbReference type="FunFam" id="1.10.287.130:FF:000001">
    <property type="entry name" value="Two-component sensor histidine kinase"/>
    <property type="match status" value="1"/>
</dbReference>
<keyword evidence="12 15" id="KW-1133">Transmembrane helix</keyword>
<dbReference type="PRINTS" id="PR00344">
    <property type="entry name" value="BCTRLSENSOR"/>
</dbReference>
<feature type="domain" description="Histidine kinase" evidence="16">
    <location>
        <begin position="102"/>
        <end position="312"/>
    </location>
</feature>
<evidence type="ECO:0000256" key="13">
    <source>
        <dbReference type="ARBA" id="ARBA00023012"/>
    </source>
</evidence>
<evidence type="ECO:0000256" key="9">
    <source>
        <dbReference type="ARBA" id="ARBA00022741"/>
    </source>
</evidence>
<dbReference type="NCBIfam" id="TIGR01386">
    <property type="entry name" value="cztS_silS_copS"/>
    <property type="match status" value="1"/>
</dbReference>
<evidence type="ECO:0000259" key="16">
    <source>
        <dbReference type="PROSITE" id="PS50109"/>
    </source>
</evidence>
<dbReference type="GO" id="GO:0000155">
    <property type="term" value="F:phosphorelay sensor kinase activity"/>
    <property type="evidence" value="ECO:0007669"/>
    <property type="project" value="InterPro"/>
</dbReference>
<dbReference type="InterPro" id="IPR003661">
    <property type="entry name" value="HisK_dim/P_dom"/>
</dbReference>
<comment type="catalytic activity">
    <reaction evidence="1 15">
        <text>ATP + protein L-histidine = ADP + protein N-phospho-L-histidine.</text>
        <dbReference type="EC" id="2.7.13.3"/>
    </reaction>
</comment>
<feature type="transmembrane region" description="Helical" evidence="15">
    <location>
        <begin position="20"/>
        <end position="40"/>
    </location>
</feature>
<dbReference type="InterPro" id="IPR006290">
    <property type="entry name" value="CztS_silS_copS"/>
</dbReference>
<organism evidence="18 19">
    <name type="scientific">Thiomicrospira aerophila AL3</name>
    <dbReference type="NCBI Taxonomy" id="717772"/>
    <lineage>
        <taxon>Bacteria</taxon>
        <taxon>Pseudomonadati</taxon>
        <taxon>Pseudomonadota</taxon>
        <taxon>Gammaproteobacteria</taxon>
        <taxon>Thiotrichales</taxon>
        <taxon>Piscirickettsiaceae</taxon>
        <taxon>Thiomicrospira</taxon>
    </lineage>
</organism>
<dbReference type="SMART" id="SM00387">
    <property type="entry name" value="HATPase_c"/>
    <property type="match status" value="1"/>
</dbReference>
<evidence type="ECO:0000256" key="4">
    <source>
        <dbReference type="ARBA" id="ARBA00022475"/>
    </source>
</evidence>
<evidence type="ECO:0000256" key="11">
    <source>
        <dbReference type="ARBA" id="ARBA00022840"/>
    </source>
</evidence>
<dbReference type="InterPro" id="IPR003660">
    <property type="entry name" value="HAMP_dom"/>
</dbReference>
<keyword evidence="6" id="KW-0597">Phosphoprotein</keyword>
<keyword evidence="11 15" id="KW-0067">ATP-binding</keyword>
<evidence type="ECO:0000256" key="1">
    <source>
        <dbReference type="ARBA" id="ARBA00000085"/>
    </source>
</evidence>
<evidence type="ECO:0000256" key="12">
    <source>
        <dbReference type="ARBA" id="ARBA00022989"/>
    </source>
</evidence>
<dbReference type="SUPFAM" id="SSF47384">
    <property type="entry name" value="Homodimeric domain of signal transducing histidine kinase"/>
    <property type="match status" value="1"/>
</dbReference>
<dbReference type="CDD" id="cd06225">
    <property type="entry name" value="HAMP"/>
    <property type="match status" value="1"/>
</dbReference>
<evidence type="ECO:0000256" key="5">
    <source>
        <dbReference type="ARBA" id="ARBA00022519"/>
    </source>
</evidence>
<comment type="subcellular location">
    <subcellularLocation>
        <location evidence="3 15">Cell inner membrane</location>
    </subcellularLocation>
    <subcellularLocation>
        <location evidence="2">Membrane</location>
        <topology evidence="2">Multi-pass membrane protein</topology>
    </subcellularLocation>
</comment>
<feature type="domain" description="HAMP" evidence="17">
    <location>
        <begin position="41"/>
        <end position="94"/>
    </location>
</feature>
<dbReference type="CDD" id="cd00075">
    <property type="entry name" value="HATPase"/>
    <property type="match status" value="1"/>
</dbReference>
<dbReference type="KEGG" id="tao:THIAE_08000"/>
<dbReference type="InterPro" id="IPR005467">
    <property type="entry name" value="His_kinase_dom"/>
</dbReference>
<dbReference type="Gene3D" id="6.10.340.10">
    <property type="match status" value="1"/>
</dbReference>
<evidence type="ECO:0000313" key="18">
    <source>
        <dbReference type="EMBL" id="AHF01707.1"/>
    </source>
</evidence>
<evidence type="ECO:0000256" key="7">
    <source>
        <dbReference type="ARBA" id="ARBA00022679"/>
    </source>
</evidence>
<keyword evidence="9 15" id="KW-0547">Nucleotide-binding</keyword>
<evidence type="ECO:0000313" key="19">
    <source>
        <dbReference type="Proteomes" id="UP000005380"/>
    </source>
</evidence>
<evidence type="ECO:0000256" key="8">
    <source>
        <dbReference type="ARBA" id="ARBA00022692"/>
    </source>
</evidence>
<dbReference type="PROSITE" id="PS50885">
    <property type="entry name" value="HAMP"/>
    <property type="match status" value="1"/>
</dbReference>
<keyword evidence="5 15" id="KW-0997">Cell inner membrane</keyword>
<gene>
    <name evidence="18" type="ORF">THIAE_08000</name>
</gene>
<proteinExistence type="predicted"/>
<dbReference type="PANTHER" id="PTHR45436:SF15">
    <property type="entry name" value="SENSOR HISTIDINE KINASE CUSS"/>
    <property type="match status" value="1"/>
</dbReference>
<dbReference type="InParanoid" id="W0DTF6"/>
<keyword evidence="19" id="KW-1185">Reference proteome</keyword>
<keyword evidence="7 15" id="KW-0808">Transferase</keyword>
<dbReference type="FunFam" id="3.30.565.10:FF:000006">
    <property type="entry name" value="Sensor histidine kinase WalK"/>
    <property type="match status" value="1"/>
</dbReference>
<dbReference type="InterPro" id="IPR036097">
    <property type="entry name" value="HisK_dim/P_sf"/>
</dbReference>
<evidence type="ECO:0000256" key="3">
    <source>
        <dbReference type="ARBA" id="ARBA00004533"/>
    </source>
</evidence>
<accession>W0DTF6</accession>
<keyword evidence="8 15" id="KW-0812">Transmembrane</keyword>
<dbReference type="STRING" id="717772.THIAE_08000"/>
<dbReference type="Pfam" id="PF02518">
    <property type="entry name" value="HATPase_c"/>
    <property type="match status" value="1"/>
</dbReference>
<dbReference type="GO" id="GO:0005524">
    <property type="term" value="F:ATP binding"/>
    <property type="evidence" value="ECO:0007669"/>
    <property type="project" value="UniProtKB-KW"/>
</dbReference>
<dbReference type="EC" id="2.7.13.3" evidence="15"/>
<evidence type="ECO:0000256" key="10">
    <source>
        <dbReference type="ARBA" id="ARBA00022777"/>
    </source>
</evidence>
<dbReference type="SMART" id="SM00388">
    <property type="entry name" value="HisKA"/>
    <property type="match status" value="1"/>
</dbReference>
<dbReference type="SUPFAM" id="SSF158472">
    <property type="entry name" value="HAMP domain-like"/>
    <property type="match status" value="1"/>
</dbReference>
<dbReference type="PROSITE" id="PS50109">
    <property type="entry name" value="HIS_KIN"/>
    <property type="match status" value="1"/>
</dbReference>
<evidence type="ECO:0000256" key="14">
    <source>
        <dbReference type="ARBA" id="ARBA00023136"/>
    </source>
</evidence>
<evidence type="ECO:0000256" key="15">
    <source>
        <dbReference type="RuleBase" id="RU364088"/>
    </source>
</evidence>
<dbReference type="GO" id="GO:0005886">
    <property type="term" value="C:plasma membrane"/>
    <property type="evidence" value="ECO:0007669"/>
    <property type="project" value="UniProtKB-SubCell"/>
</dbReference>
<dbReference type="Gene3D" id="1.10.287.130">
    <property type="match status" value="1"/>
</dbReference>
<dbReference type="FunCoup" id="W0DTF6">
    <property type="interactions" value="91"/>
</dbReference>
<keyword evidence="4 15" id="KW-1003">Cell membrane</keyword>
<dbReference type="InterPro" id="IPR003594">
    <property type="entry name" value="HATPase_dom"/>
</dbReference>
<comment type="function">
    <text evidence="15">Member of a two-component regulatory system.</text>
</comment>
<dbReference type="CDD" id="cd00082">
    <property type="entry name" value="HisKA"/>
    <property type="match status" value="1"/>
</dbReference>
<keyword evidence="14 15" id="KW-0472">Membrane</keyword>
<dbReference type="HOGENOM" id="CLU_000445_89_3_6"/>
<evidence type="ECO:0000256" key="2">
    <source>
        <dbReference type="ARBA" id="ARBA00004141"/>
    </source>
</evidence>
<dbReference type="SMART" id="SM00304">
    <property type="entry name" value="HAMP"/>
    <property type="match status" value="1"/>
</dbReference>
<dbReference type="InterPro" id="IPR036890">
    <property type="entry name" value="HATPase_C_sf"/>
</dbReference>
<dbReference type="InterPro" id="IPR050428">
    <property type="entry name" value="TCS_sensor_his_kinase"/>
</dbReference>
<protein>
    <recommendedName>
        <fullName evidence="15">Sensor protein</fullName>
        <ecNumber evidence="15">2.7.13.3</ecNumber>
    </recommendedName>
</protein>
<sequence>MISLKNIDHHEHFMQMFIQLLLVGSLIALLVMVGLGWWMVRQGLRPLKHFSQLATKVSGQHLTERLDINTLPTELQPLGQAFNAMLDRLENAFQRLSQFSADLAHEFRTPINNLMMQSQVALSQPRDKADYQDILVSNIEEFERLARMVNDMLLLAKTDQGLDIETQPVELQALCRQLIDYFELPAAERHIHFDLQGQGTVKGNGELLRRALANILGNAVRHAYSNSTIQIRLKQTKNQLEIKICNQGETIPAEHLNKLFERFYRVESARPHQGGSGLGLAISRAIILVHQGTIHATSQDNHTCFHISLNKL</sequence>
<keyword evidence="10 15" id="KW-0418">Kinase</keyword>
<dbReference type="Proteomes" id="UP000005380">
    <property type="component" value="Chromosome"/>
</dbReference>